<dbReference type="GO" id="GO:0005737">
    <property type="term" value="C:cytoplasm"/>
    <property type="evidence" value="ECO:0007669"/>
    <property type="project" value="TreeGrafter"/>
</dbReference>
<dbReference type="RefSeq" id="XP_007866545.1">
    <property type="nucleotide sequence ID" value="XM_007868354.1"/>
</dbReference>
<gene>
    <name evidence="3" type="ORF">GLOTRDRAFT_138964</name>
</gene>
<dbReference type="STRING" id="670483.S7Q7B6"/>
<feature type="compositionally biased region" description="Low complexity" evidence="1">
    <location>
        <begin position="62"/>
        <end position="71"/>
    </location>
</feature>
<feature type="compositionally biased region" description="Polar residues" evidence="1">
    <location>
        <begin position="159"/>
        <end position="168"/>
    </location>
</feature>
<evidence type="ECO:0000313" key="4">
    <source>
        <dbReference type="Proteomes" id="UP000030669"/>
    </source>
</evidence>
<feature type="compositionally biased region" description="Basic and acidic residues" evidence="1">
    <location>
        <begin position="480"/>
        <end position="515"/>
    </location>
</feature>
<dbReference type="HOGENOM" id="CLU_393816_0_0_1"/>
<feature type="region of interest" description="Disordered" evidence="1">
    <location>
        <begin position="137"/>
        <end position="189"/>
    </location>
</feature>
<evidence type="ECO:0000313" key="3">
    <source>
        <dbReference type="EMBL" id="EPQ55422.1"/>
    </source>
</evidence>
<dbReference type="CDD" id="cd00159">
    <property type="entry name" value="RhoGAP"/>
    <property type="match status" value="1"/>
</dbReference>
<dbReference type="Gene3D" id="1.10.555.10">
    <property type="entry name" value="Rho GTPase activation protein"/>
    <property type="match status" value="1"/>
</dbReference>
<keyword evidence="4" id="KW-1185">Reference proteome</keyword>
<dbReference type="InterPro" id="IPR000198">
    <property type="entry name" value="RhoGAP_dom"/>
</dbReference>
<dbReference type="Proteomes" id="UP000030669">
    <property type="component" value="Unassembled WGS sequence"/>
</dbReference>
<evidence type="ECO:0000259" key="2">
    <source>
        <dbReference type="PROSITE" id="PS50238"/>
    </source>
</evidence>
<accession>S7Q7B6</accession>
<proteinExistence type="predicted"/>
<dbReference type="OrthoDB" id="79452at2759"/>
<name>S7Q7B6_GLOTA</name>
<feature type="region of interest" description="Disordered" evidence="1">
    <location>
        <begin position="1"/>
        <end position="97"/>
    </location>
</feature>
<sequence>MADPAARRVSLPADAYSRAAHCECDPDATARRSLDASAPRRDAAARPRGILRPYRASIDAASRPGSPLGSSQPPPPASPPSPSSAAKRFSFPASAPTHRPRYASVNIPLAASAFAHDIDGDRLARACGQAPLFHYPRYDQPPGRDSMYFSPASPSSSAMTRKSGSDSSVLGERERRDSAPPPPPLPVPNVRKAYRQLDLALRAMGVNVKEILALPEVLAIHEEDEEEQADASTSSSRRVFGVAIRKSMAYASTTAVIAGYTQRLPVVAHACVEQLYKTGIYQPHLFRALPSRARHMALISLYDTPPSFGAAHSLRAERTEDVCALLLTYLCSLPAPVLPREVGAGLWAWCVAPCDSDGDSKRGEDEEKRVTVAQLLLRLLPRENLSLLTYLLSFFTQIPLSPENGMLPGDVARMFGWRVLGGGLLAPKGDLRALNAKEREREREREEKRRGEEMLGWVMERWGAIYEGLFGESGSGLDRGNSKSERQRAGERDGGRPGLERRSSQRERAERRDGRAPYVSPRAGHRRLASENLSLAPDEGSSASSISSPASEFGDGRVGLGVGLVGDSVPPDFVLNGAFEPKKGSLVRGDSASVYSVMTGFGEYDVPDSAVSFDRLVFPGKSEHDLDRENRTTTQPPPRLLDVDVTAPDTDGLDWCDLLVPREGRGEEERELRKELECVRGERDQQRRILQEIRKLVETS</sequence>
<feature type="compositionally biased region" description="Low complexity" evidence="1">
    <location>
        <begin position="83"/>
        <end position="96"/>
    </location>
</feature>
<evidence type="ECO:0000256" key="1">
    <source>
        <dbReference type="SAM" id="MobiDB-lite"/>
    </source>
</evidence>
<reference evidence="3 4" key="1">
    <citation type="journal article" date="2012" name="Science">
        <title>The Paleozoic origin of enzymatic lignin decomposition reconstructed from 31 fungal genomes.</title>
        <authorList>
            <person name="Floudas D."/>
            <person name="Binder M."/>
            <person name="Riley R."/>
            <person name="Barry K."/>
            <person name="Blanchette R.A."/>
            <person name="Henrissat B."/>
            <person name="Martinez A.T."/>
            <person name="Otillar R."/>
            <person name="Spatafora J.W."/>
            <person name="Yadav J.S."/>
            <person name="Aerts A."/>
            <person name="Benoit I."/>
            <person name="Boyd A."/>
            <person name="Carlson A."/>
            <person name="Copeland A."/>
            <person name="Coutinho P.M."/>
            <person name="de Vries R.P."/>
            <person name="Ferreira P."/>
            <person name="Findley K."/>
            <person name="Foster B."/>
            <person name="Gaskell J."/>
            <person name="Glotzer D."/>
            <person name="Gorecki P."/>
            <person name="Heitman J."/>
            <person name="Hesse C."/>
            <person name="Hori C."/>
            <person name="Igarashi K."/>
            <person name="Jurgens J.A."/>
            <person name="Kallen N."/>
            <person name="Kersten P."/>
            <person name="Kohler A."/>
            <person name="Kuees U."/>
            <person name="Kumar T.K.A."/>
            <person name="Kuo A."/>
            <person name="LaButti K."/>
            <person name="Larrondo L.F."/>
            <person name="Lindquist E."/>
            <person name="Ling A."/>
            <person name="Lombard V."/>
            <person name="Lucas S."/>
            <person name="Lundell T."/>
            <person name="Martin R."/>
            <person name="McLaughlin D.J."/>
            <person name="Morgenstern I."/>
            <person name="Morin E."/>
            <person name="Murat C."/>
            <person name="Nagy L.G."/>
            <person name="Nolan M."/>
            <person name="Ohm R.A."/>
            <person name="Patyshakuliyeva A."/>
            <person name="Rokas A."/>
            <person name="Ruiz-Duenas F.J."/>
            <person name="Sabat G."/>
            <person name="Salamov A."/>
            <person name="Samejima M."/>
            <person name="Schmutz J."/>
            <person name="Slot J.C."/>
            <person name="St John F."/>
            <person name="Stenlid J."/>
            <person name="Sun H."/>
            <person name="Sun S."/>
            <person name="Syed K."/>
            <person name="Tsang A."/>
            <person name="Wiebenga A."/>
            <person name="Young D."/>
            <person name="Pisabarro A."/>
            <person name="Eastwood D.C."/>
            <person name="Martin F."/>
            <person name="Cullen D."/>
            <person name="Grigoriev I.V."/>
            <person name="Hibbett D.S."/>
        </authorList>
    </citation>
    <scope>NUCLEOTIDE SEQUENCE [LARGE SCALE GENOMIC DNA]</scope>
    <source>
        <strain evidence="3 4">ATCC 11539</strain>
    </source>
</reference>
<dbReference type="OMA" id="PKVERRY"/>
<dbReference type="PANTHER" id="PTHR45808">
    <property type="entry name" value="RHO GTPASE-ACTIVATING PROTEIN 68F"/>
    <property type="match status" value="1"/>
</dbReference>
<feature type="region of interest" description="Disordered" evidence="1">
    <location>
        <begin position="476"/>
        <end position="528"/>
    </location>
</feature>
<feature type="compositionally biased region" description="Pro residues" evidence="1">
    <location>
        <begin position="72"/>
        <end position="82"/>
    </location>
</feature>
<feature type="domain" description="Rho-GAP" evidence="2">
    <location>
        <begin position="251"/>
        <end position="466"/>
    </location>
</feature>
<dbReference type="GO" id="GO:0005096">
    <property type="term" value="F:GTPase activator activity"/>
    <property type="evidence" value="ECO:0007669"/>
    <property type="project" value="TreeGrafter"/>
</dbReference>
<dbReference type="SUPFAM" id="SSF48350">
    <property type="entry name" value="GTPase activation domain, GAP"/>
    <property type="match status" value="1"/>
</dbReference>
<dbReference type="Pfam" id="PF00620">
    <property type="entry name" value="RhoGAP"/>
    <property type="match status" value="1"/>
</dbReference>
<dbReference type="AlphaFoldDB" id="S7Q7B6"/>
<dbReference type="eggNOG" id="ENOG502SSD6">
    <property type="taxonomic scope" value="Eukaryota"/>
</dbReference>
<dbReference type="KEGG" id="gtr:GLOTRDRAFT_138964"/>
<dbReference type="InterPro" id="IPR008936">
    <property type="entry name" value="Rho_GTPase_activation_prot"/>
</dbReference>
<dbReference type="SMART" id="SM00324">
    <property type="entry name" value="RhoGAP"/>
    <property type="match status" value="1"/>
</dbReference>
<feature type="compositionally biased region" description="Basic and acidic residues" evidence="1">
    <location>
        <begin position="20"/>
        <end position="45"/>
    </location>
</feature>
<dbReference type="PANTHER" id="PTHR45808:SF2">
    <property type="entry name" value="RHO GTPASE-ACTIVATING PROTEIN 68F"/>
    <property type="match status" value="1"/>
</dbReference>
<dbReference type="EMBL" id="KB469302">
    <property type="protein sequence ID" value="EPQ55422.1"/>
    <property type="molecule type" value="Genomic_DNA"/>
</dbReference>
<organism evidence="3 4">
    <name type="scientific">Gloeophyllum trabeum (strain ATCC 11539 / FP-39264 / Madison 617)</name>
    <name type="common">Brown rot fungus</name>
    <dbReference type="NCBI Taxonomy" id="670483"/>
    <lineage>
        <taxon>Eukaryota</taxon>
        <taxon>Fungi</taxon>
        <taxon>Dikarya</taxon>
        <taxon>Basidiomycota</taxon>
        <taxon>Agaricomycotina</taxon>
        <taxon>Agaricomycetes</taxon>
        <taxon>Gloeophyllales</taxon>
        <taxon>Gloeophyllaceae</taxon>
        <taxon>Gloeophyllum</taxon>
    </lineage>
</organism>
<protein>
    <recommendedName>
        <fullName evidence="2">Rho-GAP domain-containing protein</fullName>
    </recommendedName>
</protein>
<dbReference type="PROSITE" id="PS50238">
    <property type="entry name" value="RHOGAP"/>
    <property type="match status" value="1"/>
</dbReference>
<dbReference type="GeneID" id="19304125"/>
<dbReference type="GO" id="GO:0007264">
    <property type="term" value="P:small GTPase-mediated signal transduction"/>
    <property type="evidence" value="ECO:0007669"/>
    <property type="project" value="TreeGrafter"/>
</dbReference>